<dbReference type="InterPro" id="IPR011864">
    <property type="entry name" value="Phosphate_PstC"/>
</dbReference>
<evidence type="ECO:0000256" key="7">
    <source>
        <dbReference type="ARBA" id="ARBA00022989"/>
    </source>
</evidence>
<evidence type="ECO:0000256" key="8">
    <source>
        <dbReference type="ARBA" id="ARBA00023136"/>
    </source>
</evidence>
<comment type="caution">
    <text evidence="10">Lacks conserved residue(s) required for the propagation of feature annotation.</text>
</comment>
<evidence type="ECO:0000256" key="3">
    <source>
        <dbReference type="ARBA" id="ARBA00022448"/>
    </source>
</evidence>
<proteinExistence type="inferred from homology"/>
<evidence type="ECO:0000256" key="1">
    <source>
        <dbReference type="ARBA" id="ARBA00004651"/>
    </source>
</evidence>
<keyword evidence="3 9" id="KW-0813">Transport</keyword>
<dbReference type="RefSeq" id="WP_087459784.1">
    <property type="nucleotide sequence ID" value="NZ_CP021425.1"/>
</dbReference>
<comment type="function">
    <text evidence="10">Part of the binding-protein-dependent transport system for phosphate; probably responsible for the translocation of the substrate across the membrane.</text>
</comment>
<dbReference type="Pfam" id="PF00528">
    <property type="entry name" value="BPD_transp_1"/>
    <property type="match status" value="1"/>
</dbReference>
<feature type="transmembrane region" description="Helical" evidence="9">
    <location>
        <begin position="99"/>
        <end position="131"/>
    </location>
</feature>
<evidence type="ECO:0000256" key="10">
    <source>
        <dbReference type="RuleBase" id="RU363054"/>
    </source>
</evidence>
<comment type="subcellular location">
    <subcellularLocation>
        <location evidence="10">Cell inner membrane</location>
        <topology evidence="10">Multi-pass membrane protein</topology>
    </subcellularLocation>
    <subcellularLocation>
        <location evidence="1 9">Cell membrane</location>
        <topology evidence="1 9">Multi-pass membrane protein</topology>
    </subcellularLocation>
</comment>
<feature type="transmembrane region" description="Helical" evidence="9">
    <location>
        <begin position="251"/>
        <end position="271"/>
    </location>
</feature>
<dbReference type="KEGG" id="ome:OLMES_0502"/>
<accession>A0A1Y0I4Z5</accession>
<gene>
    <name evidence="12" type="ORF">OLMES_0502</name>
</gene>
<organism evidence="12 13">
    <name type="scientific">Oleiphilus messinensis</name>
    <dbReference type="NCBI Taxonomy" id="141451"/>
    <lineage>
        <taxon>Bacteria</taxon>
        <taxon>Pseudomonadati</taxon>
        <taxon>Pseudomonadota</taxon>
        <taxon>Gammaproteobacteria</taxon>
        <taxon>Oceanospirillales</taxon>
        <taxon>Oleiphilaceae</taxon>
        <taxon>Oleiphilus</taxon>
    </lineage>
</organism>
<evidence type="ECO:0000256" key="6">
    <source>
        <dbReference type="ARBA" id="ARBA00022692"/>
    </source>
</evidence>
<dbReference type="GO" id="GO:0005315">
    <property type="term" value="F:phosphate transmembrane transporter activity"/>
    <property type="evidence" value="ECO:0007669"/>
    <property type="project" value="InterPro"/>
</dbReference>
<keyword evidence="8 9" id="KW-0472">Membrane</keyword>
<dbReference type="Proteomes" id="UP000196027">
    <property type="component" value="Chromosome"/>
</dbReference>
<keyword evidence="7 9" id="KW-1133">Transmembrane helix</keyword>
<protein>
    <recommendedName>
        <fullName evidence="10">Phosphate transport system permease protein</fullName>
    </recommendedName>
</protein>
<keyword evidence="4" id="KW-1003">Cell membrane</keyword>
<evidence type="ECO:0000313" key="13">
    <source>
        <dbReference type="Proteomes" id="UP000196027"/>
    </source>
</evidence>
<evidence type="ECO:0000259" key="11">
    <source>
        <dbReference type="PROSITE" id="PS50928"/>
    </source>
</evidence>
<dbReference type="GO" id="GO:0006817">
    <property type="term" value="P:phosphate ion transport"/>
    <property type="evidence" value="ECO:0007669"/>
    <property type="project" value="UniProtKB-KW"/>
</dbReference>
<dbReference type="PANTHER" id="PTHR30425:SF1">
    <property type="entry name" value="PHOSPHATE TRANSPORT SYSTEM PERMEASE PROTEIN PSTC"/>
    <property type="match status" value="1"/>
</dbReference>
<dbReference type="InterPro" id="IPR000515">
    <property type="entry name" value="MetI-like"/>
</dbReference>
<dbReference type="NCBIfam" id="TIGR02138">
    <property type="entry name" value="phosphate_pstC"/>
    <property type="match status" value="1"/>
</dbReference>
<reference evidence="12 13" key="1">
    <citation type="submission" date="2017-05" db="EMBL/GenBank/DDBJ databases">
        <title>Genomic insights into alkan degradation activity of Oleiphilus messinensis.</title>
        <authorList>
            <person name="Kozyavkin S.A."/>
            <person name="Slesarev A.I."/>
            <person name="Golyshin P.N."/>
            <person name="Korzhenkov A."/>
            <person name="Golyshina O.N."/>
            <person name="Toshchakov S.V."/>
        </authorList>
    </citation>
    <scope>NUCLEOTIDE SEQUENCE [LARGE SCALE GENOMIC DNA]</scope>
    <source>
        <strain evidence="12 13">ME102</strain>
    </source>
</reference>
<feature type="transmembrane region" description="Helical" evidence="9">
    <location>
        <begin position="62"/>
        <end position="87"/>
    </location>
</feature>
<evidence type="ECO:0000313" key="12">
    <source>
        <dbReference type="EMBL" id="ARU54605.1"/>
    </source>
</evidence>
<sequence length="282" mass="30193">MRTSIRFDLALKSAAWLSIVVLTLIILFVLYRSMPFLLSDGVQGLWSDTWAPTQGAYNMLPMIAGSLAVTLLAVVISGPLGIVIALFGRFYAPRAVRSIYIALIELMAGIPSVVYGLWGLVVLVPVINLWVPPGASVLAAGIVLALMILPLITLVADDAFQRIPGQWQQAARALALTRWGCIRKLYLPAARPGILAGITLQTGRALGETMAVLMVCGNIVQIPGSLFEPARTLTANIALEMAYATDRHAQALFVSGLLLLLTAVLLVWLAGRIQAVNQEGLA</sequence>
<keyword evidence="10" id="KW-0997">Cell inner membrane</keyword>
<evidence type="ECO:0000256" key="4">
    <source>
        <dbReference type="ARBA" id="ARBA00022475"/>
    </source>
</evidence>
<evidence type="ECO:0000256" key="9">
    <source>
        <dbReference type="RuleBase" id="RU363032"/>
    </source>
</evidence>
<dbReference type="PANTHER" id="PTHR30425">
    <property type="entry name" value="PHOSPHATE TRANSPORT SYSTEM PERMEASE PROTEIN PST"/>
    <property type="match status" value="1"/>
</dbReference>
<dbReference type="AlphaFoldDB" id="A0A1Y0I4Z5"/>
<keyword evidence="5 10" id="KW-0592">Phosphate transport</keyword>
<keyword evidence="6 9" id="KW-0812">Transmembrane</keyword>
<dbReference type="PROSITE" id="PS50928">
    <property type="entry name" value="ABC_TM1"/>
    <property type="match status" value="1"/>
</dbReference>
<dbReference type="InterPro" id="IPR035906">
    <property type="entry name" value="MetI-like_sf"/>
</dbReference>
<dbReference type="SUPFAM" id="SSF161098">
    <property type="entry name" value="MetI-like"/>
    <property type="match status" value="1"/>
</dbReference>
<dbReference type="OrthoDB" id="9807065at2"/>
<feature type="domain" description="ABC transmembrane type-1" evidence="11">
    <location>
        <begin position="63"/>
        <end position="270"/>
    </location>
</feature>
<evidence type="ECO:0000256" key="2">
    <source>
        <dbReference type="ARBA" id="ARBA00007069"/>
    </source>
</evidence>
<dbReference type="EMBL" id="CP021425">
    <property type="protein sequence ID" value="ARU54605.1"/>
    <property type="molecule type" value="Genomic_DNA"/>
</dbReference>
<dbReference type="CDD" id="cd06261">
    <property type="entry name" value="TM_PBP2"/>
    <property type="match status" value="1"/>
</dbReference>
<name>A0A1Y0I4Z5_9GAMM</name>
<comment type="similarity">
    <text evidence="2 10">Belongs to the binding-protein-dependent transport system permease family. CysTW subfamily.</text>
</comment>
<feature type="transmembrane region" description="Helical" evidence="9">
    <location>
        <begin position="137"/>
        <end position="156"/>
    </location>
</feature>
<dbReference type="GO" id="GO:0005886">
    <property type="term" value="C:plasma membrane"/>
    <property type="evidence" value="ECO:0007669"/>
    <property type="project" value="UniProtKB-SubCell"/>
</dbReference>
<dbReference type="Gene3D" id="1.10.3720.10">
    <property type="entry name" value="MetI-like"/>
    <property type="match status" value="1"/>
</dbReference>
<evidence type="ECO:0000256" key="5">
    <source>
        <dbReference type="ARBA" id="ARBA00022592"/>
    </source>
</evidence>
<feature type="transmembrane region" description="Helical" evidence="9">
    <location>
        <begin position="9"/>
        <end position="31"/>
    </location>
</feature>
<keyword evidence="13" id="KW-1185">Reference proteome</keyword>
<dbReference type="InterPro" id="IPR051124">
    <property type="entry name" value="Phosphate_Transport_Permease"/>
</dbReference>